<dbReference type="InterPro" id="IPR013517">
    <property type="entry name" value="FG-GAP"/>
</dbReference>
<dbReference type="Proteomes" id="UP000070412">
    <property type="component" value="Unassembled WGS sequence"/>
</dbReference>
<feature type="repeat" description="FG-GAP" evidence="12">
    <location>
        <begin position="46"/>
        <end position="109"/>
    </location>
</feature>
<dbReference type="GO" id="GO:0007157">
    <property type="term" value="P:heterophilic cell-cell adhesion via plasma membrane cell adhesion molecules"/>
    <property type="evidence" value="ECO:0007669"/>
    <property type="project" value="UniProtKB-ARBA"/>
</dbReference>
<dbReference type="InterPro" id="IPR013649">
    <property type="entry name" value="Integrin_alpha_Ig-like_1"/>
</dbReference>
<dbReference type="Pfam" id="PF20805">
    <property type="entry name" value="Integrin_A_Ig_2"/>
    <property type="match status" value="1"/>
</dbReference>
<keyword evidence="6 13" id="KW-0130">Cell adhesion</keyword>
<evidence type="ECO:0000256" key="3">
    <source>
        <dbReference type="ARBA" id="ARBA00022692"/>
    </source>
</evidence>
<dbReference type="GO" id="GO:0009897">
    <property type="term" value="C:external side of plasma membrane"/>
    <property type="evidence" value="ECO:0007669"/>
    <property type="project" value="TreeGrafter"/>
</dbReference>
<proteinExistence type="inferred from homology"/>
<evidence type="ECO:0000256" key="1">
    <source>
        <dbReference type="ARBA" id="ARBA00004479"/>
    </source>
</evidence>
<gene>
    <name evidence="17" type="ORF">SSS_8896</name>
</gene>
<dbReference type="EnsemblMetazoa" id="SSS_8896s_mrna">
    <property type="protein sequence ID" value="KAF7492179.1"/>
    <property type="gene ID" value="SSS_8896"/>
</dbReference>
<evidence type="ECO:0000256" key="10">
    <source>
        <dbReference type="ARBA" id="ARBA00023170"/>
    </source>
</evidence>
<dbReference type="PANTHER" id="PTHR23220:SF122">
    <property type="entry name" value="INTEGRIN ALPHA-PS1"/>
    <property type="match status" value="1"/>
</dbReference>
<dbReference type="AlphaFoldDB" id="A0A834VEL6"/>
<dbReference type="InterPro" id="IPR013519">
    <property type="entry name" value="Int_alpha_beta-p"/>
</dbReference>
<dbReference type="Pfam" id="PF01839">
    <property type="entry name" value="FG-GAP"/>
    <property type="match status" value="2"/>
</dbReference>
<dbReference type="GO" id="GO:0007160">
    <property type="term" value="P:cell-matrix adhesion"/>
    <property type="evidence" value="ECO:0007669"/>
    <property type="project" value="TreeGrafter"/>
</dbReference>
<protein>
    <submittedName>
        <fullName evidence="17">Integrin alpha-PS1</fullName>
    </submittedName>
</protein>
<dbReference type="PRINTS" id="PR01185">
    <property type="entry name" value="INTEGRINA"/>
</dbReference>
<keyword evidence="9 13" id="KW-0472">Membrane</keyword>
<dbReference type="SUPFAM" id="SSF69318">
    <property type="entry name" value="Integrin alpha N-terminal domain"/>
    <property type="match status" value="1"/>
</dbReference>
<keyword evidence="19" id="KW-1185">Reference proteome</keyword>
<evidence type="ECO:0000313" key="19">
    <source>
        <dbReference type="Proteomes" id="UP000070412"/>
    </source>
</evidence>
<comment type="similarity">
    <text evidence="2 13">Belongs to the integrin alpha chain family.</text>
</comment>
<evidence type="ECO:0000256" key="9">
    <source>
        <dbReference type="ARBA" id="ARBA00023136"/>
    </source>
</evidence>
<evidence type="ECO:0000256" key="8">
    <source>
        <dbReference type="ARBA" id="ARBA00023037"/>
    </source>
</evidence>
<evidence type="ECO:0000256" key="4">
    <source>
        <dbReference type="ARBA" id="ARBA00022729"/>
    </source>
</evidence>
<dbReference type="Gene3D" id="1.20.5.930">
    <property type="entry name" value="Bicelle-embedded integrin alpha(iib) transmembrane segment"/>
    <property type="match status" value="1"/>
</dbReference>
<evidence type="ECO:0000256" key="13">
    <source>
        <dbReference type="RuleBase" id="RU003762"/>
    </source>
</evidence>
<evidence type="ECO:0000313" key="18">
    <source>
        <dbReference type="EnsemblMetazoa" id="KAF7492179.1"/>
    </source>
</evidence>
<dbReference type="InterPro" id="IPR028994">
    <property type="entry name" value="Integrin_alpha_N"/>
</dbReference>
<dbReference type="Pfam" id="PF08441">
    <property type="entry name" value="Integrin_A_Ig_1"/>
    <property type="match status" value="1"/>
</dbReference>
<dbReference type="InterPro" id="IPR048285">
    <property type="entry name" value="Integrin_alpha_Ig-like_2"/>
</dbReference>
<dbReference type="PANTHER" id="PTHR23220">
    <property type="entry name" value="INTEGRIN ALPHA"/>
    <property type="match status" value="1"/>
</dbReference>
<dbReference type="InterPro" id="IPR000413">
    <property type="entry name" value="Integrin_alpha"/>
</dbReference>
<reference evidence="17" key="2">
    <citation type="submission" date="2020-01" db="EMBL/GenBank/DDBJ databases">
        <authorList>
            <person name="Korhonen P.K.K."/>
            <person name="Guangxu M.G."/>
            <person name="Wang T.W."/>
            <person name="Stroehlein A.J.S."/>
            <person name="Young N.D."/>
            <person name="Ang C.-S.A."/>
            <person name="Fernando D.W.F."/>
            <person name="Lu H.L."/>
            <person name="Taylor S.T."/>
            <person name="Ehtesham M.E.M."/>
            <person name="Najaraj S.H.N."/>
            <person name="Harsha G.H.G."/>
            <person name="Madugundu A.M."/>
            <person name="Renuse S.R."/>
            <person name="Holt D.H."/>
            <person name="Pandey A.P."/>
            <person name="Papenfuss A.P."/>
            <person name="Gasser R.B.G."/>
            <person name="Fischer K.F."/>
        </authorList>
    </citation>
    <scope>NUCLEOTIDE SEQUENCE</scope>
    <source>
        <strain evidence="17">SSS_KF_BRIS2020</strain>
    </source>
</reference>
<evidence type="ECO:0000256" key="2">
    <source>
        <dbReference type="ARBA" id="ARBA00008054"/>
    </source>
</evidence>
<feature type="repeat" description="FG-GAP" evidence="12">
    <location>
        <begin position="390"/>
        <end position="446"/>
    </location>
</feature>
<dbReference type="Gene3D" id="2.130.10.130">
    <property type="entry name" value="Integrin alpha, N-terminal"/>
    <property type="match status" value="1"/>
</dbReference>
<dbReference type="EMBL" id="WVUK01000056">
    <property type="protein sequence ID" value="KAF7492179.1"/>
    <property type="molecule type" value="Genomic_DNA"/>
</dbReference>
<feature type="repeat" description="FG-GAP" evidence="12">
    <location>
        <begin position="453"/>
        <end position="515"/>
    </location>
</feature>
<dbReference type="Pfam" id="PF20806">
    <property type="entry name" value="Integrin_A_Ig_3"/>
    <property type="match status" value="1"/>
</dbReference>
<dbReference type="Gene3D" id="2.60.40.1530">
    <property type="entry name" value="ntegrin, alpha v. Chain A, domain 4"/>
    <property type="match status" value="1"/>
</dbReference>
<feature type="transmembrane region" description="Helical" evidence="13">
    <location>
        <begin position="1037"/>
        <end position="1059"/>
    </location>
</feature>
<keyword evidence="10 13" id="KW-0675">Receptor</keyword>
<dbReference type="GO" id="GO:0048513">
    <property type="term" value="P:animal organ development"/>
    <property type="evidence" value="ECO:0007669"/>
    <property type="project" value="UniProtKB-ARBA"/>
</dbReference>
<dbReference type="GO" id="GO:0005178">
    <property type="term" value="F:integrin binding"/>
    <property type="evidence" value="ECO:0007669"/>
    <property type="project" value="TreeGrafter"/>
</dbReference>
<sequence length="1077" mass="122319">MIVFPMNVIVNDQRHQYRLLSMIKSWLLLQCLFSIWPMFQAFNLDTSIPVYKFGPKDSYFGYSVAEHIIKQSPSQLKSVLLVGAPRTKTDRIRTGALFKCDLTTRTRDCVNLYVDPDNSTFVENVDKEDQWLGVTVKSQGEGGYVMVCAHRYVHKGADFRWGNGICYSLTQYLDYSKSYEPCRGRLVNLAHEEFGFCQAGTSGEISKNYEILIGSPGPYTWRGTVFANNIRRIRFNSNYFPPPTLSKYEPKTQNKKIEIFSFSIRDDKTWYMGPVIEGKSPVSKYSYLGMSVASGDFFGDKLIIASGAPRSNGTGQVIFYNKDSRKIEFDLRGILNGEQFASSFGYSMTSLDCDGDKHSDLAVGAPFYYSGQNGGAVYVYRSSDLSSNNFDKFSKLTGKLESRFGFALANAGDLNKDDFEDLAIGAPYEKSGVVYIYSGSKSGIKSRPSQTIEVSNLPSPLRDIRTFGYSLAGNLDLDQNSYPDLLIGAYESDTIVLLRSRPIIRIKTSVKGNMTQIDPNSIGCPDDPSSKTACFSVQPCFQFLGLSQNLASFSKLALNYRIEAETFTGQKYYRVTFRNALDQTPNIVEKTLNLDYGYTREYCTKEVIYLKEKQNIQNSIPFKLSYSLQQNVPRSPREGDLLPDFNDYPILDQEEAHRIFYAKFNKDCGPDDICDSNLVLKAKLLKAQRKESSTNNNYTLILDDDNIILNISLINKNEPAYDTFIVIDHSPSLSYVGRKISDDQVDCSPSKNRVRCEMGNPFTKGKTDFQVRFNSYNIPDLERELFIKVKVETSSNDVSDQDNLVEINTEIWRKAELELTGVSIEQTVRFGGEIRGEEAMKFEDEIGERVNHRYIVKNHGPLRAKDVAVLIDWPYQIDSGREFGKWILYIIAKPTVTSQNGYCILDPRFINPRNFQKIHDIVREKRSIFTSKIRDKEGHLLETAKLSCDSGAKCVKIKCLIQNIEANKTAVIQIPSRLWNATFVEDFAHFHHVTIQSTGRIKLDPLFNIVQREQDDIVTIVTEAYPDAIHKPPQASWWWYLIGLLVGLIILSFIICVLYKTGFFKREKGYSKVDTDS</sequence>
<keyword evidence="7 13" id="KW-1133">Transmembrane helix</keyword>
<feature type="domain" description="Integrin alpha third immunoglobulin-like" evidence="16">
    <location>
        <begin position="817"/>
        <end position="1014"/>
    </location>
</feature>
<comment type="subcellular location">
    <subcellularLocation>
        <location evidence="1 13">Membrane</location>
        <topology evidence="1 13">Single-pass type I membrane protein</topology>
    </subcellularLocation>
</comment>
<feature type="repeat" description="FG-GAP" evidence="12">
    <location>
        <begin position="275"/>
        <end position="329"/>
    </location>
</feature>
<dbReference type="OrthoDB" id="5317514at2759"/>
<dbReference type="GO" id="GO:0008305">
    <property type="term" value="C:integrin complex"/>
    <property type="evidence" value="ECO:0007669"/>
    <property type="project" value="InterPro"/>
</dbReference>
<dbReference type="SMART" id="SM00191">
    <property type="entry name" value="Int_alpha"/>
    <property type="match status" value="5"/>
</dbReference>
<keyword evidence="4" id="KW-0732">Signal</keyword>
<evidence type="ECO:0000259" key="16">
    <source>
        <dbReference type="Pfam" id="PF20806"/>
    </source>
</evidence>
<dbReference type="GO" id="GO:0033627">
    <property type="term" value="P:cell adhesion mediated by integrin"/>
    <property type="evidence" value="ECO:0007669"/>
    <property type="project" value="TreeGrafter"/>
</dbReference>
<feature type="domain" description="Integrin alpha second immunoglobulin-like" evidence="15">
    <location>
        <begin position="668"/>
        <end position="810"/>
    </location>
</feature>
<evidence type="ECO:0000259" key="15">
    <source>
        <dbReference type="Pfam" id="PF20805"/>
    </source>
</evidence>
<organism evidence="17">
    <name type="scientific">Sarcoptes scabiei</name>
    <name type="common">Itch mite</name>
    <name type="synonym">Acarus scabiei</name>
    <dbReference type="NCBI Taxonomy" id="52283"/>
    <lineage>
        <taxon>Eukaryota</taxon>
        <taxon>Metazoa</taxon>
        <taxon>Ecdysozoa</taxon>
        <taxon>Arthropoda</taxon>
        <taxon>Chelicerata</taxon>
        <taxon>Arachnida</taxon>
        <taxon>Acari</taxon>
        <taxon>Acariformes</taxon>
        <taxon>Sarcoptiformes</taxon>
        <taxon>Astigmata</taxon>
        <taxon>Psoroptidia</taxon>
        <taxon>Sarcoptoidea</taxon>
        <taxon>Sarcoptidae</taxon>
        <taxon>Sarcoptinae</taxon>
        <taxon>Sarcoptes</taxon>
    </lineage>
</organism>
<dbReference type="PROSITE" id="PS00242">
    <property type="entry name" value="INTEGRIN_ALPHA"/>
    <property type="match status" value="1"/>
</dbReference>
<dbReference type="PROSITE" id="PS51470">
    <property type="entry name" value="FG_GAP"/>
    <property type="match status" value="5"/>
</dbReference>
<reference evidence="18" key="3">
    <citation type="submission" date="2022-06" db="UniProtKB">
        <authorList>
            <consortium name="EnsemblMetazoa"/>
        </authorList>
    </citation>
    <scope>IDENTIFICATION</scope>
</reference>
<evidence type="ECO:0000313" key="17">
    <source>
        <dbReference type="EMBL" id="KAF7492179.1"/>
    </source>
</evidence>
<dbReference type="InterPro" id="IPR018184">
    <property type="entry name" value="Integrin_alpha_C_CS"/>
</dbReference>
<evidence type="ECO:0000256" key="6">
    <source>
        <dbReference type="ARBA" id="ARBA00022889"/>
    </source>
</evidence>
<keyword evidence="5" id="KW-0677">Repeat</keyword>
<keyword evidence="3 13" id="KW-0812">Transmembrane</keyword>
<evidence type="ECO:0000259" key="14">
    <source>
        <dbReference type="Pfam" id="PF08441"/>
    </source>
</evidence>
<dbReference type="InterPro" id="IPR032695">
    <property type="entry name" value="Integrin_dom_sf"/>
</dbReference>
<dbReference type="GO" id="GO:0007229">
    <property type="term" value="P:integrin-mediated signaling pathway"/>
    <property type="evidence" value="ECO:0007669"/>
    <property type="project" value="UniProtKB-KW"/>
</dbReference>
<keyword evidence="8 13" id="KW-0401">Integrin</keyword>
<dbReference type="Gene3D" id="2.60.40.1460">
    <property type="entry name" value="Integrin domains. Chain A, domain 2"/>
    <property type="match status" value="1"/>
</dbReference>
<evidence type="ECO:0000256" key="7">
    <source>
        <dbReference type="ARBA" id="ARBA00022989"/>
    </source>
</evidence>
<feature type="repeat" description="FG-GAP" evidence="12">
    <location>
        <begin position="330"/>
        <end position="389"/>
    </location>
</feature>
<dbReference type="SUPFAM" id="SSF69179">
    <property type="entry name" value="Integrin domains"/>
    <property type="match status" value="3"/>
</dbReference>
<evidence type="ECO:0000256" key="12">
    <source>
        <dbReference type="PROSITE-ProRule" id="PRU00803"/>
    </source>
</evidence>
<dbReference type="InterPro" id="IPR048286">
    <property type="entry name" value="Integrin_alpha_Ig-like_3"/>
</dbReference>
<keyword evidence="11" id="KW-0325">Glycoprotein</keyword>
<dbReference type="Gene3D" id="2.60.40.1510">
    <property type="entry name" value="ntegrin, alpha v. Chain A, domain 3"/>
    <property type="match status" value="1"/>
</dbReference>
<accession>A0A834VEL6</accession>
<name>A0A834VEL6_SARSC</name>
<evidence type="ECO:0000256" key="11">
    <source>
        <dbReference type="ARBA" id="ARBA00023180"/>
    </source>
</evidence>
<feature type="domain" description="Integrin alpha first immunoglubulin-like" evidence="14">
    <location>
        <begin position="500"/>
        <end position="667"/>
    </location>
</feature>
<reference evidence="19" key="1">
    <citation type="journal article" date="2020" name="PLoS Negl. Trop. Dis.">
        <title>High-quality nuclear genome for Sarcoptes scabiei-A critical resource for a neglected parasite.</title>
        <authorList>
            <person name="Korhonen P.K."/>
            <person name="Gasser R.B."/>
            <person name="Ma G."/>
            <person name="Wang T."/>
            <person name="Stroehlein A.J."/>
            <person name="Young N.D."/>
            <person name="Ang C.S."/>
            <person name="Fernando D.D."/>
            <person name="Lu H.C."/>
            <person name="Taylor S."/>
            <person name="Reynolds S.L."/>
            <person name="Mofiz E."/>
            <person name="Najaraj S.H."/>
            <person name="Gowda H."/>
            <person name="Madugundu A."/>
            <person name="Renuse S."/>
            <person name="Holt D."/>
            <person name="Pandey A."/>
            <person name="Papenfuss A.T."/>
            <person name="Fischer K."/>
        </authorList>
    </citation>
    <scope>NUCLEOTIDE SEQUENCE [LARGE SCALE GENOMIC DNA]</scope>
</reference>
<evidence type="ECO:0000256" key="5">
    <source>
        <dbReference type="ARBA" id="ARBA00022737"/>
    </source>
</evidence>